<dbReference type="EMBL" id="JAGYPM010000004">
    <property type="protein sequence ID" value="MBS4192477.1"/>
    <property type="molecule type" value="Genomic_DNA"/>
</dbReference>
<gene>
    <name evidence="1" type="ORF">KHA94_20175</name>
</gene>
<proteinExistence type="predicted"/>
<keyword evidence="2" id="KW-1185">Reference proteome</keyword>
<protein>
    <submittedName>
        <fullName evidence="1">Uncharacterized protein</fullName>
    </submittedName>
</protein>
<evidence type="ECO:0000313" key="2">
    <source>
        <dbReference type="Proteomes" id="UP000681027"/>
    </source>
</evidence>
<organism evidence="1 2">
    <name type="scientific">Cytobacillus citreus</name>
    <dbReference type="NCBI Taxonomy" id="2833586"/>
    <lineage>
        <taxon>Bacteria</taxon>
        <taxon>Bacillati</taxon>
        <taxon>Bacillota</taxon>
        <taxon>Bacilli</taxon>
        <taxon>Bacillales</taxon>
        <taxon>Bacillaceae</taxon>
        <taxon>Cytobacillus</taxon>
    </lineage>
</organism>
<comment type="caution">
    <text evidence="1">The sequence shown here is derived from an EMBL/GenBank/DDBJ whole genome shotgun (WGS) entry which is preliminary data.</text>
</comment>
<dbReference type="Proteomes" id="UP000681027">
    <property type="component" value="Unassembled WGS sequence"/>
</dbReference>
<evidence type="ECO:0000313" key="1">
    <source>
        <dbReference type="EMBL" id="MBS4192477.1"/>
    </source>
</evidence>
<reference evidence="1 2" key="1">
    <citation type="submission" date="2021-05" db="EMBL/GenBank/DDBJ databases">
        <title>Novel Bacillus species.</title>
        <authorList>
            <person name="Liu G."/>
        </authorList>
    </citation>
    <scope>NUCLEOTIDE SEQUENCE [LARGE SCALE GENOMIC DNA]</scope>
    <source>
        <strain evidence="1 2">FJAT-49705</strain>
    </source>
</reference>
<dbReference type="RefSeq" id="WP_213103874.1">
    <property type="nucleotide sequence ID" value="NZ_JAGYPM010000004.1"/>
</dbReference>
<accession>A0ABS5NXA4</accession>
<sequence length="167" mass="19215">MSQKTKLSQMTAILLERARRFGVSDEELLSCLKSNDTSPLKMAEDQHYHYDEFFTYAEKHGENLEDTIKNGYKMKFNTLGGLQIWMKECFGLEAGTDFTASPGKIENVKLSSENINSIFNTLASNWIMLDSNRKPIIVEDESPLGDPKEIRIFHLFILSEYEAYKNE</sequence>
<name>A0ABS5NXA4_9BACI</name>